<evidence type="ECO:0000256" key="6">
    <source>
        <dbReference type="SAM" id="MobiDB-lite"/>
    </source>
</evidence>
<feature type="transmembrane region" description="Helical" evidence="7">
    <location>
        <begin position="35"/>
        <end position="59"/>
    </location>
</feature>
<reference evidence="10" key="1">
    <citation type="journal article" date="2019" name="Int. J. Syst. Evol. Microbiol.">
        <title>The Global Catalogue of Microorganisms (GCM) 10K type strain sequencing project: providing services to taxonomists for standard genome sequencing and annotation.</title>
        <authorList>
            <consortium name="The Broad Institute Genomics Platform"/>
            <consortium name="The Broad Institute Genome Sequencing Center for Infectious Disease"/>
            <person name="Wu L."/>
            <person name="Ma J."/>
        </authorList>
    </citation>
    <scope>NUCLEOTIDE SEQUENCE [LARGE SCALE GENOMIC DNA]</scope>
    <source>
        <strain evidence="10">JCM 14326</strain>
    </source>
</reference>
<keyword evidence="10" id="KW-1185">Reference proteome</keyword>
<dbReference type="Pfam" id="PF13396">
    <property type="entry name" value="PLDc_N"/>
    <property type="match status" value="1"/>
</dbReference>
<keyword evidence="2" id="KW-1003">Cell membrane</keyword>
<evidence type="ECO:0000259" key="8">
    <source>
        <dbReference type="Pfam" id="PF13396"/>
    </source>
</evidence>
<comment type="subcellular location">
    <subcellularLocation>
        <location evidence="1">Cell membrane</location>
        <topology evidence="1">Multi-pass membrane protein</topology>
    </subcellularLocation>
</comment>
<gene>
    <name evidence="9" type="ORF">GCM10009751_02300</name>
</gene>
<name>A0ABP4ZFQ4_9MICO</name>
<dbReference type="InterPro" id="IPR027379">
    <property type="entry name" value="CLS_N"/>
</dbReference>
<evidence type="ECO:0000256" key="5">
    <source>
        <dbReference type="ARBA" id="ARBA00023136"/>
    </source>
</evidence>
<evidence type="ECO:0000256" key="3">
    <source>
        <dbReference type="ARBA" id="ARBA00022692"/>
    </source>
</evidence>
<keyword evidence="3 7" id="KW-0812">Transmembrane</keyword>
<evidence type="ECO:0000256" key="1">
    <source>
        <dbReference type="ARBA" id="ARBA00004651"/>
    </source>
</evidence>
<keyword evidence="5 7" id="KW-0472">Membrane</keyword>
<dbReference type="EMBL" id="BAAANL010000001">
    <property type="protein sequence ID" value="GAA1849597.1"/>
    <property type="molecule type" value="Genomic_DNA"/>
</dbReference>
<keyword evidence="4 7" id="KW-1133">Transmembrane helix</keyword>
<proteinExistence type="predicted"/>
<evidence type="ECO:0000313" key="9">
    <source>
        <dbReference type="EMBL" id="GAA1849597.1"/>
    </source>
</evidence>
<evidence type="ECO:0000256" key="2">
    <source>
        <dbReference type="ARBA" id="ARBA00022475"/>
    </source>
</evidence>
<organism evidence="9 10">
    <name type="scientific">Myceligenerans crystallogenes</name>
    <dbReference type="NCBI Taxonomy" id="316335"/>
    <lineage>
        <taxon>Bacteria</taxon>
        <taxon>Bacillati</taxon>
        <taxon>Actinomycetota</taxon>
        <taxon>Actinomycetes</taxon>
        <taxon>Micrococcales</taxon>
        <taxon>Promicromonosporaceae</taxon>
        <taxon>Myceligenerans</taxon>
    </lineage>
</organism>
<feature type="region of interest" description="Disordered" evidence="6">
    <location>
        <begin position="69"/>
        <end position="99"/>
    </location>
</feature>
<protein>
    <recommendedName>
        <fullName evidence="8">Cardiolipin synthase N-terminal domain-containing protein</fullName>
    </recommendedName>
</protein>
<evidence type="ECO:0000256" key="7">
    <source>
        <dbReference type="SAM" id="Phobius"/>
    </source>
</evidence>
<comment type="caution">
    <text evidence="9">The sequence shown here is derived from an EMBL/GenBank/DDBJ whole genome shotgun (WGS) entry which is preliminary data.</text>
</comment>
<sequence>MQKVILGVLYVALVVYTLVDVVQSDDEERHGLPKFLWVVAIILLPLIGSIAWILTVYIARRKKGRAIAADWERAASPSPAPQQPRRDDKPPAGPEDDPEYLWLLEQAKIKREREERERRQQEGDEPGA</sequence>
<feature type="domain" description="Cardiolipin synthase N-terminal" evidence="8">
    <location>
        <begin position="12"/>
        <end position="54"/>
    </location>
</feature>
<evidence type="ECO:0000256" key="4">
    <source>
        <dbReference type="ARBA" id="ARBA00022989"/>
    </source>
</evidence>
<dbReference type="RefSeq" id="WP_344098831.1">
    <property type="nucleotide sequence ID" value="NZ_BAAANL010000001.1"/>
</dbReference>
<evidence type="ECO:0000313" key="10">
    <source>
        <dbReference type="Proteomes" id="UP001501094"/>
    </source>
</evidence>
<dbReference type="Proteomes" id="UP001501094">
    <property type="component" value="Unassembled WGS sequence"/>
</dbReference>
<accession>A0ABP4ZFQ4</accession>